<evidence type="ECO:0000256" key="1">
    <source>
        <dbReference type="PROSITE-ProRule" id="PRU00023"/>
    </source>
</evidence>
<protein>
    <submittedName>
        <fullName evidence="2">Ankyrin repeat-containing protein</fullName>
    </submittedName>
</protein>
<dbReference type="AlphaFoldDB" id="J9UG27"/>
<feature type="repeat" description="ANK" evidence="1">
    <location>
        <begin position="96"/>
        <end position="128"/>
    </location>
</feature>
<sequence>MRNTLLLLIIFFTLFSSNLYNITADEQGFLFWASYAHMERVKDYVYNKKVHINVQDNNGNTVLMRIASLKVITKENMQVAEFLIDMKADLNVVNNDRHTALVLAINNNNTEIAKLFVEKGAKLDIADRNGYTALMWAVENNNAEMVKLLINKRANVFLKTKDGETAYSIAKTKGNSLIIRMLEIAEAS</sequence>
<dbReference type="SMART" id="SM00248">
    <property type="entry name" value="ANK"/>
    <property type="match status" value="3"/>
</dbReference>
<feature type="repeat" description="ANK" evidence="1">
    <location>
        <begin position="129"/>
        <end position="161"/>
    </location>
</feature>
<dbReference type="PANTHER" id="PTHR24183">
    <property type="entry name" value="FIBRONECTIN TYPE 3 AND ANKYRIN REPEAT DOMAINS PROTEIN 1"/>
    <property type="match status" value="1"/>
</dbReference>
<dbReference type="PROSITE" id="PS50088">
    <property type="entry name" value="ANK_REPEAT"/>
    <property type="match status" value="2"/>
</dbReference>
<organism evidence="2 3">
    <name type="scientific">Brachyspira pilosicoli B2904</name>
    <dbReference type="NCBI Taxonomy" id="1133568"/>
    <lineage>
        <taxon>Bacteria</taxon>
        <taxon>Pseudomonadati</taxon>
        <taxon>Spirochaetota</taxon>
        <taxon>Spirochaetia</taxon>
        <taxon>Brachyspirales</taxon>
        <taxon>Brachyspiraceae</taxon>
        <taxon>Brachyspira</taxon>
    </lineage>
</organism>
<keyword evidence="1" id="KW-0040">ANK repeat</keyword>
<dbReference type="PATRIC" id="fig|1133568.3.peg.1372"/>
<proteinExistence type="predicted"/>
<dbReference type="KEGG" id="bpj:B2904_orf1369"/>
<dbReference type="EMBL" id="CP003490">
    <property type="protein sequence ID" value="AFR70706.1"/>
    <property type="molecule type" value="Genomic_DNA"/>
</dbReference>
<dbReference type="SUPFAM" id="SSF48403">
    <property type="entry name" value="Ankyrin repeat"/>
    <property type="match status" value="1"/>
</dbReference>
<dbReference type="PROSITE" id="PS50297">
    <property type="entry name" value="ANK_REP_REGION"/>
    <property type="match status" value="2"/>
</dbReference>
<dbReference type="RefSeq" id="WP_014933248.1">
    <property type="nucleotide sequence ID" value="NC_018607.1"/>
</dbReference>
<dbReference type="InterPro" id="IPR036770">
    <property type="entry name" value="Ankyrin_rpt-contain_sf"/>
</dbReference>
<accession>J9UG27</accession>
<name>J9UG27_BRAPL</name>
<dbReference type="Proteomes" id="UP000007346">
    <property type="component" value="Chromosome"/>
</dbReference>
<dbReference type="InterPro" id="IPR002110">
    <property type="entry name" value="Ankyrin_rpt"/>
</dbReference>
<dbReference type="Gene3D" id="1.25.40.20">
    <property type="entry name" value="Ankyrin repeat-containing domain"/>
    <property type="match status" value="1"/>
</dbReference>
<dbReference type="Pfam" id="PF12796">
    <property type="entry name" value="Ank_2"/>
    <property type="match status" value="1"/>
</dbReference>
<dbReference type="PANTHER" id="PTHR24183:SF1">
    <property type="entry name" value="FIBRONECTIN TYPE 3 AND ANKYRIN REPEAT DOMAINS PROTEIN 1"/>
    <property type="match status" value="1"/>
</dbReference>
<dbReference type="HOGENOM" id="CLU_000134_18_1_12"/>
<evidence type="ECO:0000313" key="3">
    <source>
        <dbReference type="Proteomes" id="UP000007346"/>
    </source>
</evidence>
<gene>
    <name evidence="2" type="primary">arp</name>
    <name evidence="2" type="ORF">B2904_orf1369</name>
</gene>
<evidence type="ECO:0000313" key="2">
    <source>
        <dbReference type="EMBL" id="AFR70706.1"/>
    </source>
</evidence>
<reference evidence="2 3" key="1">
    <citation type="journal article" date="2012" name="BMC Genomics">
        <title>Comparative genomics of Brachyspira pilosicoli strains: genome rearrangements, reductions and correlation of genetic compliment with phenotypic diversity.</title>
        <authorList>
            <person name="Mappley L.J."/>
            <person name="Black M.L."/>
            <person name="Abuoun M."/>
            <person name="Darby A.C."/>
            <person name="Woodward M.J."/>
            <person name="Parkhill J."/>
            <person name="Turner A.K."/>
            <person name="Bellgard M.I."/>
            <person name="La T."/>
            <person name="Phillips N.D."/>
            <person name="La Ragione R.M."/>
            <person name="Hampson D.J."/>
        </authorList>
    </citation>
    <scope>NUCLEOTIDE SEQUENCE [LARGE SCALE GENOMIC DNA]</scope>
    <source>
        <strain evidence="2">B2904</strain>
    </source>
</reference>